<keyword evidence="4" id="KW-0675">Receptor</keyword>
<dbReference type="InterPro" id="IPR043150">
    <property type="entry name" value="Phytochrome_PHY_sf"/>
</dbReference>
<accession>A0A918MX96</accession>
<dbReference type="Pfam" id="PF00360">
    <property type="entry name" value="PHY"/>
    <property type="match status" value="1"/>
</dbReference>
<dbReference type="RefSeq" id="WP_189404243.1">
    <property type="nucleotide sequence ID" value="NZ_BMXP01000002.1"/>
</dbReference>
<dbReference type="EMBL" id="BMXP01000002">
    <property type="protein sequence ID" value="GGW80203.1"/>
    <property type="molecule type" value="Genomic_DNA"/>
</dbReference>
<protein>
    <recommendedName>
        <fullName evidence="5">Phytochrome chromophore attachment site domain-containing protein</fullName>
    </recommendedName>
</protein>
<reference evidence="6" key="2">
    <citation type="submission" date="2020-09" db="EMBL/GenBank/DDBJ databases">
        <authorList>
            <person name="Sun Q."/>
            <person name="Kim S."/>
        </authorList>
    </citation>
    <scope>NUCLEOTIDE SEQUENCE</scope>
    <source>
        <strain evidence="6">KCTC 22164</strain>
    </source>
</reference>
<evidence type="ECO:0000313" key="7">
    <source>
        <dbReference type="Proteomes" id="UP000631300"/>
    </source>
</evidence>
<gene>
    <name evidence="6" type="ORF">GCM10007391_11320</name>
</gene>
<dbReference type="Pfam" id="PF08446">
    <property type="entry name" value="PAS_2"/>
    <property type="match status" value="1"/>
</dbReference>
<proteinExistence type="predicted"/>
<feature type="domain" description="Phytochrome chromophore attachment site" evidence="5">
    <location>
        <begin position="142"/>
        <end position="277"/>
    </location>
</feature>
<dbReference type="PROSITE" id="PS50046">
    <property type="entry name" value="PHYTOCHROME_2"/>
    <property type="match status" value="1"/>
</dbReference>
<dbReference type="Gene3D" id="3.30.450.270">
    <property type="match status" value="1"/>
</dbReference>
<organism evidence="6 7">
    <name type="scientific">Alteromonas halophila</name>
    <dbReference type="NCBI Taxonomy" id="516698"/>
    <lineage>
        <taxon>Bacteria</taxon>
        <taxon>Pseudomonadati</taxon>
        <taxon>Pseudomonadota</taxon>
        <taxon>Gammaproteobacteria</taxon>
        <taxon>Alteromonadales</taxon>
        <taxon>Alteromonadaceae</taxon>
        <taxon>Alteromonas/Salinimonas group</taxon>
        <taxon>Alteromonas</taxon>
    </lineage>
</organism>
<dbReference type="AlphaFoldDB" id="A0A918MX96"/>
<dbReference type="InterPro" id="IPR016132">
    <property type="entry name" value="Phyto_chromo_attachment"/>
</dbReference>
<dbReference type="Gene3D" id="3.30.450.40">
    <property type="match status" value="1"/>
</dbReference>
<dbReference type="GO" id="GO:0009584">
    <property type="term" value="P:detection of visible light"/>
    <property type="evidence" value="ECO:0007669"/>
    <property type="project" value="InterPro"/>
</dbReference>
<evidence type="ECO:0000259" key="5">
    <source>
        <dbReference type="PROSITE" id="PS50046"/>
    </source>
</evidence>
<dbReference type="InterPro" id="IPR001294">
    <property type="entry name" value="Phytochrome"/>
</dbReference>
<evidence type="ECO:0000313" key="6">
    <source>
        <dbReference type="EMBL" id="GGW80203.1"/>
    </source>
</evidence>
<dbReference type="PRINTS" id="PR01033">
    <property type="entry name" value="PHYTOCHROME"/>
</dbReference>
<evidence type="ECO:0000256" key="4">
    <source>
        <dbReference type="ARBA" id="ARBA00023170"/>
    </source>
</evidence>
<evidence type="ECO:0000256" key="1">
    <source>
        <dbReference type="ARBA" id="ARBA00022543"/>
    </source>
</evidence>
<evidence type="ECO:0000256" key="2">
    <source>
        <dbReference type="ARBA" id="ARBA00022606"/>
    </source>
</evidence>
<dbReference type="SUPFAM" id="SSF55785">
    <property type="entry name" value="PYP-like sensor domain (PAS domain)"/>
    <property type="match status" value="1"/>
</dbReference>
<keyword evidence="7" id="KW-1185">Reference proteome</keyword>
<evidence type="ECO:0000256" key="3">
    <source>
        <dbReference type="ARBA" id="ARBA00022991"/>
    </source>
</evidence>
<dbReference type="Proteomes" id="UP000631300">
    <property type="component" value="Unassembled WGS sequence"/>
</dbReference>
<dbReference type="GO" id="GO:0009881">
    <property type="term" value="F:photoreceptor activity"/>
    <property type="evidence" value="ECO:0007669"/>
    <property type="project" value="UniProtKB-KW"/>
</dbReference>
<name>A0A918MX96_9ALTE</name>
<dbReference type="GO" id="GO:0006355">
    <property type="term" value="P:regulation of DNA-templated transcription"/>
    <property type="evidence" value="ECO:0007669"/>
    <property type="project" value="InterPro"/>
</dbReference>
<dbReference type="SUPFAM" id="SSF55781">
    <property type="entry name" value="GAF domain-like"/>
    <property type="match status" value="2"/>
</dbReference>
<dbReference type="Gene3D" id="3.30.450.20">
    <property type="entry name" value="PAS domain"/>
    <property type="match status" value="1"/>
</dbReference>
<dbReference type="InterPro" id="IPR013654">
    <property type="entry name" value="PAS_2"/>
</dbReference>
<keyword evidence="1" id="KW-0600">Photoreceptor protein</keyword>
<dbReference type="Pfam" id="PF01590">
    <property type="entry name" value="GAF"/>
    <property type="match status" value="1"/>
</dbReference>
<sequence>MTSEIQNQEALTANCEKEQLHLSGQIQNIGYMIVADADTLDIVAASDNISGLTGADPQQMLSLSLSAMDWLPESLLIELNSSPGSRAYAFNHYIHKERMHLRSFRAESRIIIEVEPARSEHSFSYAGNNGKFPGSSRDTDWDETDYWNHLLDELMAILPFHRFVLYRFSDDFSGEVVAERAEGGDTQYLGLKFPASDIPAIARQMYYENPSRLIADVNASATDLIGKDEETVNLTWSELRSVSPVHNQYLKNMGVCTSYSIPLMISNRLWGIVSCHHPTALPLDAQFRYEAEQSVRRFCSTYATYLSRRKLAMLRDYDDVLSSLLAQMTLTDDADEANQFFVDALKARYEASHVALRVKDGWYHSDQEDAFSQDLDKIDRKYRQDISDYILHTQSVRDIDGLGDITASQLRGLMTIRVSFERNAPRLYLFRPPEAQITNWAGNPDKNKQAQSGSNVLSPRTSFEKWTQVKGESSMPWSTGDILFAKKVRVSMLNLINQSHGNWS</sequence>
<dbReference type="InterPro" id="IPR035965">
    <property type="entry name" value="PAS-like_dom_sf"/>
</dbReference>
<dbReference type="InterPro" id="IPR013515">
    <property type="entry name" value="Phytochrome_cen-reg"/>
</dbReference>
<dbReference type="InterPro" id="IPR003018">
    <property type="entry name" value="GAF"/>
</dbReference>
<reference evidence="6" key="1">
    <citation type="journal article" date="2014" name="Int. J. Syst. Evol. Microbiol.">
        <title>Complete genome sequence of Corynebacterium casei LMG S-19264T (=DSM 44701T), isolated from a smear-ripened cheese.</title>
        <authorList>
            <consortium name="US DOE Joint Genome Institute (JGI-PGF)"/>
            <person name="Walter F."/>
            <person name="Albersmeier A."/>
            <person name="Kalinowski J."/>
            <person name="Ruckert C."/>
        </authorList>
    </citation>
    <scope>NUCLEOTIDE SEQUENCE</scope>
    <source>
        <strain evidence="6">KCTC 22164</strain>
    </source>
</reference>
<dbReference type="InterPro" id="IPR029016">
    <property type="entry name" value="GAF-like_dom_sf"/>
</dbReference>
<keyword evidence="3" id="KW-0157">Chromophore</keyword>
<comment type="caution">
    <text evidence="6">The sequence shown here is derived from an EMBL/GenBank/DDBJ whole genome shotgun (WGS) entry which is preliminary data.</text>
</comment>
<keyword evidence="2" id="KW-0716">Sensory transduction</keyword>